<dbReference type="InterPro" id="IPR050173">
    <property type="entry name" value="ABC_transporter_C-like"/>
</dbReference>
<feature type="domain" description="ABC transporter" evidence="10">
    <location>
        <begin position="1071"/>
        <end position="1304"/>
    </location>
</feature>
<feature type="transmembrane region" description="Helical" evidence="9">
    <location>
        <begin position="792"/>
        <end position="818"/>
    </location>
</feature>
<evidence type="ECO:0000256" key="1">
    <source>
        <dbReference type="ARBA" id="ARBA00004141"/>
    </source>
</evidence>
<dbReference type="CDD" id="cd03250">
    <property type="entry name" value="ABCC_MRP_domain1"/>
    <property type="match status" value="1"/>
</dbReference>
<reference evidence="13" key="1">
    <citation type="submission" date="2025-08" db="UniProtKB">
        <authorList>
            <consortium name="RefSeq"/>
        </authorList>
    </citation>
    <scope>IDENTIFICATION</scope>
    <source>
        <tissue evidence="13">Whole organism</tissue>
    </source>
</reference>
<keyword evidence="6 9" id="KW-1133">Transmembrane helix</keyword>
<dbReference type="GO" id="GO:0140359">
    <property type="term" value="F:ABC-type transporter activity"/>
    <property type="evidence" value="ECO:0007669"/>
    <property type="project" value="InterPro"/>
</dbReference>
<evidence type="ECO:0000313" key="13">
    <source>
        <dbReference type="RefSeq" id="XP_026293372.1"/>
    </source>
</evidence>
<feature type="region of interest" description="Disordered" evidence="8">
    <location>
        <begin position="1"/>
        <end position="28"/>
    </location>
</feature>
<dbReference type="SUPFAM" id="SSF90123">
    <property type="entry name" value="ABC transporter transmembrane region"/>
    <property type="match status" value="2"/>
</dbReference>
<dbReference type="FunFam" id="1.20.1560.10:FF:000014">
    <property type="entry name" value="Multidrug resistance-associated protein member 4"/>
    <property type="match status" value="1"/>
</dbReference>
<feature type="compositionally biased region" description="Low complexity" evidence="8">
    <location>
        <begin position="18"/>
        <end position="27"/>
    </location>
</feature>
<dbReference type="PROSITE" id="PS50893">
    <property type="entry name" value="ABC_TRANSPORTER_2"/>
    <property type="match status" value="2"/>
</dbReference>
<feature type="transmembrane region" description="Helical" evidence="9">
    <location>
        <begin position="975"/>
        <end position="997"/>
    </location>
</feature>
<dbReference type="FunFam" id="3.40.50.300:FF:000482">
    <property type="entry name" value="Multidrug resistance-associated protein member 4"/>
    <property type="match status" value="1"/>
</dbReference>
<feature type="transmembrane region" description="Helical" evidence="9">
    <location>
        <begin position="877"/>
        <end position="905"/>
    </location>
</feature>
<dbReference type="PANTHER" id="PTHR24223">
    <property type="entry name" value="ATP-BINDING CASSETTE SUB-FAMILY C"/>
    <property type="match status" value="1"/>
</dbReference>
<dbReference type="KEGG" id="foc:113217623"/>
<dbReference type="FunFam" id="1.20.1560.10:FF:000026">
    <property type="entry name" value="Multidrug resistance-associated protein lethal(2)03659"/>
    <property type="match status" value="1"/>
</dbReference>
<feature type="transmembrane region" description="Helical" evidence="9">
    <location>
        <begin position="726"/>
        <end position="749"/>
    </location>
</feature>
<evidence type="ECO:0000256" key="5">
    <source>
        <dbReference type="ARBA" id="ARBA00022840"/>
    </source>
</evidence>
<keyword evidence="3 9" id="KW-0812">Transmembrane</keyword>
<dbReference type="Gene3D" id="3.40.50.300">
    <property type="entry name" value="P-loop containing nucleotide triphosphate hydrolases"/>
    <property type="match status" value="2"/>
</dbReference>
<dbReference type="GO" id="GO:0016020">
    <property type="term" value="C:membrane"/>
    <property type="evidence" value="ECO:0007669"/>
    <property type="project" value="UniProtKB-SubCell"/>
</dbReference>
<dbReference type="InterPro" id="IPR017871">
    <property type="entry name" value="ABC_transporter-like_CS"/>
</dbReference>
<dbReference type="GeneID" id="113217623"/>
<keyword evidence="2" id="KW-0813">Transport</keyword>
<feature type="transmembrane region" description="Helical" evidence="9">
    <location>
        <begin position="143"/>
        <end position="165"/>
    </location>
</feature>
<dbReference type="SUPFAM" id="SSF52540">
    <property type="entry name" value="P-loop containing nucleoside triphosphate hydrolases"/>
    <property type="match status" value="2"/>
</dbReference>
<dbReference type="CDD" id="cd18580">
    <property type="entry name" value="ABC_6TM_ABCC_D2"/>
    <property type="match status" value="1"/>
</dbReference>
<evidence type="ECO:0000256" key="9">
    <source>
        <dbReference type="SAM" id="Phobius"/>
    </source>
</evidence>
<organism evidence="12 13">
    <name type="scientific">Frankliniella occidentalis</name>
    <name type="common">Western flower thrips</name>
    <name type="synonym">Euthrips occidentalis</name>
    <dbReference type="NCBI Taxonomy" id="133901"/>
    <lineage>
        <taxon>Eukaryota</taxon>
        <taxon>Metazoa</taxon>
        <taxon>Ecdysozoa</taxon>
        <taxon>Arthropoda</taxon>
        <taxon>Hexapoda</taxon>
        <taxon>Insecta</taxon>
        <taxon>Pterygota</taxon>
        <taxon>Neoptera</taxon>
        <taxon>Paraneoptera</taxon>
        <taxon>Thysanoptera</taxon>
        <taxon>Terebrantia</taxon>
        <taxon>Thripoidea</taxon>
        <taxon>Thripidae</taxon>
        <taxon>Frankliniella</taxon>
    </lineage>
</organism>
<keyword evidence="5" id="KW-0067">ATP-binding</keyword>
<dbReference type="InterPro" id="IPR044726">
    <property type="entry name" value="ABCC_6TM_D2"/>
</dbReference>
<dbReference type="SMART" id="SM00382">
    <property type="entry name" value="AAA"/>
    <property type="match status" value="2"/>
</dbReference>
<evidence type="ECO:0000313" key="12">
    <source>
        <dbReference type="Proteomes" id="UP000504606"/>
    </source>
</evidence>
<feature type="domain" description="ABC transporter" evidence="10">
    <location>
        <begin position="459"/>
        <end position="682"/>
    </location>
</feature>
<evidence type="ECO:0000256" key="8">
    <source>
        <dbReference type="SAM" id="MobiDB-lite"/>
    </source>
</evidence>
<evidence type="ECO:0000256" key="2">
    <source>
        <dbReference type="ARBA" id="ARBA00022448"/>
    </source>
</evidence>
<feature type="transmembrane region" description="Helical" evidence="9">
    <location>
        <begin position="363"/>
        <end position="388"/>
    </location>
</feature>
<gene>
    <name evidence="13" type="primary">LOC113217623</name>
</gene>
<dbReference type="InterPro" id="IPR011527">
    <property type="entry name" value="ABC1_TM_dom"/>
</dbReference>
<dbReference type="CDD" id="cd03244">
    <property type="entry name" value="ABCC_MRP_domain2"/>
    <property type="match status" value="1"/>
</dbReference>
<dbReference type="InterPro" id="IPR027417">
    <property type="entry name" value="P-loop_NTPase"/>
</dbReference>
<dbReference type="InterPro" id="IPR003439">
    <property type="entry name" value="ABC_transporter-like_ATP-bd"/>
</dbReference>
<comment type="subcellular location">
    <subcellularLocation>
        <location evidence="1">Membrane</location>
        <topology evidence="1">Multi-pass membrane protein</topology>
    </subcellularLocation>
</comment>
<dbReference type="InterPro" id="IPR036640">
    <property type="entry name" value="ABC1_TM_sf"/>
</dbReference>
<dbReference type="Gene3D" id="1.20.1560.10">
    <property type="entry name" value="ABC transporter type 1, transmembrane domain"/>
    <property type="match status" value="2"/>
</dbReference>
<dbReference type="GO" id="GO:0016887">
    <property type="term" value="F:ATP hydrolysis activity"/>
    <property type="evidence" value="ECO:0007669"/>
    <property type="project" value="InterPro"/>
</dbReference>
<feature type="compositionally biased region" description="Basic and acidic residues" evidence="8">
    <location>
        <begin position="683"/>
        <end position="696"/>
    </location>
</feature>
<keyword evidence="4" id="KW-0547">Nucleotide-binding</keyword>
<proteinExistence type="predicted"/>
<feature type="transmembrane region" description="Helical" evidence="9">
    <location>
        <begin position="1006"/>
        <end position="1024"/>
    </location>
</feature>
<dbReference type="GO" id="GO:0005524">
    <property type="term" value="F:ATP binding"/>
    <property type="evidence" value="ECO:0007669"/>
    <property type="project" value="UniProtKB-KW"/>
</dbReference>
<feature type="transmembrane region" description="Helical" evidence="9">
    <location>
        <begin position="284"/>
        <end position="303"/>
    </location>
</feature>
<protein>
    <submittedName>
        <fullName evidence="13">Probable multidrug resistance-associated protein lethal(2)03659 isoform X1</fullName>
    </submittedName>
</protein>
<evidence type="ECO:0000256" key="3">
    <source>
        <dbReference type="ARBA" id="ARBA00022692"/>
    </source>
</evidence>
<name>A0A6J1TKU7_FRAOC</name>
<feature type="transmembrane region" description="Helical" evidence="9">
    <location>
        <begin position="259"/>
        <end position="278"/>
    </location>
</feature>
<feature type="transmembrane region" description="Helical" evidence="9">
    <location>
        <begin position="185"/>
        <end position="211"/>
    </location>
</feature>
<accession>A0A6J1TKU7</accession>
<keyword evidence="12" id="KW-1185">Reference proteome</keyword>
<evidence type="ECO:0000256" key="7">
    <source>
        <dbReference type="ARBA" id="ARBA00023136"/>
    </source>
</evidence>
<sequence>MEGTRRGAGPVGPGAAGATGSSTTRPGFYLPHLLSKRKDQIYTEVPKMETTNKTLPQPPNLRAKANILSALTFAWTFPLFRQGYKRDLTVSDLCVPLDAYDSKQLGDNLEDLWNEQQKKSHEGTKQKLPSVWAVLRSFCGWELFFLAFGLFLFDLTIKLGQPILLGKFLNYFTVNSTVTGEEATIYASGVAVSVFLHQFGMHPFLFGLMYLGMRVRVGLSSLLYRKLLRVSISSSAGVTGGYVINLLTNDASRFDFAPLFLPDAFGGIVCSIVVTYFLWQEVGISSLVGLSALVLFVPVQAMLARKSSSLREKTAKRTDKRIQLMNEIIQGIQAIKMYAWEKRFSRLVEVSRKKEITVIRSKLYYTGVAFALSLFLTKVSFFFCVLHFALSGNAIAPDRIFSAIMYFNILQESLTIYFPLSIQKLAECVVAAQRMQEFLLRPESTCMLVKPSVTGSAEVLLKNVNAKWTYDQQSNSLEDLNLSVSSGMLVGVIGQVGSGKSSLLHLILREMPHVTGCMNIQGSISYASQEPWLFVGTVLQNILFGLPMDKQRYKEVVRVCALEDDFKQFPRGDKTQVGEHGHSLSGGQRARINLARAVYRRADIYLLDDPLSAVDTHVGRHLFDDCISGFLAGKVVILCTHQLQYLSNVELILMMKNGSIYAQGTFSELQNCGTELSDLMKAESKSEENPAKDQLQRRLSVHSTNSEEDFDVPEEMKSKGSVTWHVYASYFKAACGVPTFLLLLILLVLSQGSISLADYWTAYWVDLEQYYFKYGNATYLPLLNEMNQEKCLYVLGFLIALTIFVNLSRIISFVYCCMEGSKTLHDVMFNTVSKATMYFFDNNPSGRILTRFSRDIGVVDEKLPGTLSDFLEVAMHLLGVLCIICVVNYWLVIPALVMGILFGLLRHLFMLTSRSLKRLEGVTSSPIYTHTNATLGGLVTIRSMHASDDLTREFDSKQNINSSAVFYSLGTNRAFAYWLDLVCCCYTMLVIFSFLFLDSEFKGGEVGLTITQALSLIFMCQWAMRQAAEVENFMTSVERVLEFHKVESEEGRLLTKVEHNLPKMWPTCGDITFQNVCLRYSSSDPPVLKRLNFSIKSGEKIGIVGRTGAGKSSLLSALFQLYPVEGTIIIDKVDTSKIGLQDLRSHLSVIPQEPVLFTGSLRHNIDPFEQFKDEELWRVLEDVKLKSYVEDMHGGLQFVVTEGGSNLSVGQRQLVCLARAILRQNKILILDEATANMDTYTDQLIQATLRHKFVDCTVLTVAHRLDTVMDCDRILVMDAGQVAEFGKPYELLENKNGLFSKLVNQTGLTNSYNLKAIAERAKYKESPHSTEAENK</sequence>
<dbReference type="PANTHER" id="PTHR24223:SF448">
    <property type="entry name" value="FI20146P1-RELATED"/>
    <property type="match status" value="1"/>
</dbReference>
<evidence type="ECO:0000256" key="4">
    <source>
        <dbReference type="ARBA" id="ARBA00022741"/>
    </source>
</evidence>
<evidence type="ECO:0000256" key="6">
    <source>
        <dbReference type="ARBA" id="ARBA00022989"/>
    </source>
</evidence>
<feature type="domain" description="ABC transmembrane type-1" evidence="11">
    <location>
        <begin position="145"/>
        <end position="415"/>
    </location>
</feature>
<keyword evidence="7 9" id="KW-0472">Membrane</keyword>
<feature type="region of interest" description="Disordered" evidence="8">
    <location>
        <begin position="683"/>
        <end position="712"/>
    </location>
</feature>
<evidence type="ECO:0000259" key="10">
    <source>
        <dbReference type="PROSITE" id="PS50893"/>
    </source>
</evidence>
<dbReference type="Pfam" id="PF00664">
    <property type="entry name" value="ABC_membrane"/>
    <property type="match status" value="2"/>
</dbReference>
<feature type="domain" description="ABC transmembrane type-1" evidence="11">
    <location>
        <begin position="741"/>
        <end position="1032"/>
    </location>
</feature>
<dbReference type="PROSITE" id="PS50929">
    <property type="entry name" value="ABC_TM1F"/>
    <property type="match status" value="2"/>
</dbReference>
<feature type="transmembrane region" description="Helical" evidence="9">
    <location>
        <begin position="400"/>
        <end position="420"/>
    </location>
</feature>
<dbReference type="OrthoDB" id="6500128at2759"/>
<dbReference type="Pfam" id="PF00005">
    <property type="entry name" value="ABC_tran"/>
    <property type="match status" value="2"/>
</dbReference>
<evidence type="ECO:0000259" key="11">
    <source>
        <dbReference type="PROSITE" id="PS50929"/>
    </source>
</evidence>
<dbReference type="PROSITE" id="PS00211">
    <property type="entry name" value="ABC_TRANSPORTER_1"/>
    <property type="match status" value="2"/>
</dbReference>
<dbReference type="FunFam" id="3.40.50.300:FF:000163">
    <property type="entry name" value="Multidrug resistance-associated protein member 4"/>
    <property type="match status" value="1"/>
</dbReference>
<dbReference type="RefSeq" id="XP_026293372.1">
    <property type="nucleotide sequence ID" value="XM_026437587.2"/>
</dbReference>
<dbReference type="Proteomes" id="UP000504606">
    <property type="component" value="Unplaced"/>
</dbReference>
<dbReference type="InterPro" id="IPR003593">
    <property type="entry name" value="AAA+_ATPase"/>
</dbReference>